<feature type="domain" description="Transcription regulator PadR N-terminal" evidence="3">
    <location>
        <begin position="6"/>
        <end position="79"/>
    </location>
</feature>
<dbReference type="RefSeq" id="WP_377916766.1">
    <property type="nucleotide sequence ID" value="NZ_JBHRZT010000067.1"/>
</dbReference>
<keyword evidence="2" id="KW-0175">Coiled coil</keyword>
<dbReference type="PANTHER" id="PTHR43252">
    <property type="entry name" value="TRANSCRIPTIONAL REGULATOR YQJI"/>
    <property type="match status" value="1"/>
</dbReference>
<dbReference type="PANTHER" id="PTHR43252:SF6">
    <property type="entry name" value="NEGATIVE TRANSCRIPTION REGULATOR PADR"/>
    <property type="match status" value="1"/>
</dbReference>
<dbReference type="Gene3D" id="1.10.10.10">
    <property type="entry name" value="Winged helix-like DNA-binding domain superfamily/Winged helix DNA-binding domain"/>
    <property type="match status" value="1"/>
</dbReference>
<keyword evidence="5" id="KW-1185">Reference proteome</keyword>
<feature type="coiled-coil region" evidence="2">
    <location>
        <begin position="111"/>
        <end position="138"/>
    </location>
</feature>
<evidence type="ECO:0000259" key="3">
    <source>
        <dbReference type="Pfam" id="PF03551"/>
    </source>
</evidence>
<dbReference type="InterPro" id="IPR036388">
    <property type="entry name" value="WH-like_DNA-bd_sf"/>
</dbReference>
<dbReference type="Pfam" id="PF03551">
    <property type="entry name" value="PadR"/>
    <property type="match status" value="1"/>
</dbReference>
<dbReference type="InterPro" id="IPR011991">
    <property type="entry name" value="ArsR-like_HTH"/>
</dbReference>
<keyword evidence="1" id="KW-0238">DNA-binding</keyword>
<evidence type="ECO:0000313" key="5">
    <source>
        <dbReference type="Proteomes" id="UP001595752"/>
    </source>
</evidence>
<accession>A0ABV8B6R1</accession>
<evidence type="ECO:0000313" key="4">
    <source>
        <dbReference type="EMBL" id="MFC3884879.1"/>
    </source>
</evidence>
<dbReference type="InterPro" id="IPR036390">
    <property type="entry name" value="WH_DNA-bd_sf"/>
</dbReference>
<sequence>MTRLMVLGLLRMKPMSGYEIQQLLQTSQTDKWAGILPGSIYHALKKMEKEGLVEIESVETTGHRSKAIYKVTEKGVDEYDQLLIDSFKQSSVVLPTVFYTGLSMLSMPNNRVNVNELMNAVEEQKRILQQERQALETGMHTKARHMKAGKLTELTFTNILGQYDLQLRFLDEVIEELQFMKNDTH</sequence>
<evidence type="ECO:0000256" key="2">
    <source>
        <dbReference type="SAM" id="Coils"/>
    </source>
</evidence>
<dbReference type="Proteomes" id="UP001595752">
    <property type="component" value="Unassembled WGS sequence"/>
</dbReference>
<protein>
    <submittedName>
        <fullName evidence="4">PadR family transcriptional regulator</fullName>
    </submittedName>
</protein>
<proteinExistence type="predicted"/>
<gene>
    <name evidence="4" type="ORF">ACFOU2_15960</name>
</gene>
<dbReference type="SUPFAM" id="SSF46785">
    <property type="entry name" value="Winged helix' DNA-binding domain"/>
    <property type="match status" value="1"/>
</dbReference>
<dbReference type="CDD" id="cd00090">
    <property type="entry name" value="HTH_ARSR"/>
    <property type="match status" value="1"/>
</dbReference>
<name>A0ABV8B6R1_9BACI</name>
<dbReference type="EMBL" id="JBHRZT010000067">
    <property type="protein sequence ID" value="MFC3884879.1"/>
    <property type="molecule type" value="Genomic_DNA"/>
</dbReference>
<comment type="caution">
    <text evidence="4">The sequence shown here is derived from an EMBL/GenBank/DDBJ whole genome shotgun (WGS) entry which is preliminary data.</text>
</comment>
<organism evidence="4 5">
    <name type="scientific">Bacillus songklensis</name>
    <dbReference type="NCBI Taxonomy" id="1069116"/>
    <lineage>
        <taxon>Bacteria</taxon>
        <taxon>Bacillati</taxon>
        <taxon>Bacillota</taxon>
        <taxon>Bacilli</taxon>
        <taxon>Bacillales</taxon>
        <taxon>Bacillaceae</taxon>
        <taxon>Bacillus</taxon>
    </lineage>
</organism>
<dbReference type="InterPro" id="IPR005149">
    <property type="entry name" value="Tscrpt_reg_PadR_N"/>
</dbReference>
<evidence type="ECO:0000256" key="1">
    <source>
        <dbReference type="ARBA" id="ARBA00023125"/>
    </source>
</evidence>
<reference evidence="5" key="1">
    <citation type="journal article" date="2019" name="Int. J. Syst. Evol. Microbiol.">
        <title>The Global Catalogue of Microorganisms (GCM) 10K type strain sequencing project: providing services to taxonomists for standard genome sequencing and annotation.</title>
        <authorList>
            <consortium name="The Broad Institute Genomics Platform"/>
            <consortium name="The Broad Institute Genome Sequencing Center for Infectious Disease"/>
            <person name="Wu L."/>
            <person name="Ma J."/>
        </authorList>
    </citation>
    <scope>NUCLEOTIDE SEQUENCE [LARGE SCALE GENOMIC DNA]</scope>
    <source>
        <strain evidence="5">CCUG 61889</strain>
    </source>
</reference>